<dbReference type="RefSeq" id="WP_114686458.1">
    <property type="nucleotide sequence ID" value="NZ_QQNB01000001.1"/>
</dbReference>
<comment type="similarity">
    <text evidence="2">Belongs to the glycosyl hydrolase 47 family.</text>
</comment>
<feature type="signal peptide" evidence="5">
    <location>
        <begin position="1"/>
        <end position="22"/>
    </location>
</feature>
<dbReference type="EMBL" id="QQNB01000001">
    <property type="protein sequence ID" value="RDE06878.1"/>
    <property type="molecule type" value="Genomic_DNA"/>
</dbReference>
<accession>A0A369VX15</accession>
<name>A0A369VX15_9SPHN</name>
<reference evidence="6 7" key="1">
    <citation type="submission" date="2018-07" db="EMBL/GenBank/DDBJ databases">
        <title>a novel species of Sphingomonas isolated from the rhizosphere soil of Araceae plant.</title>
        <authorList>
            <person name="Zhiyong W."/>
            <person name="Qinglan Z."/>
            <person name="Zhiwei F."/>
            <person name="Ding X."/>
            <person name="Gejiao W."/>
            <person name="Shixue Z."/>
        </authorList>
    </citation>
    <scope>NUCLEOTIDE SEQUENCE [LARGE SCALE GENOMIC DNA]</scope>
    <source>
        <strain evidence="6 7">WZY 27</strain>
    </source>
</reference>
<keyword evidence="7" id="KW-1185">Reference proteome</keyword>
<dbReference type="OrthoDB" id="1110235at2"/>
<keyword evidence="4" id="KW-0325">Glycoprotein</keyword>
<dbReference type="PANTHER" id="PTHR45679:SF5">
    <property type="entry name" value="ER DEGRADATION-ENHANCING ALPHA-MANNOSIDASE-LIKE PROTEIN 1"/>
    <property type="match status" value="1"/>
</dbReference>
<dbReference type="Proteomes" id="UP000253918">
    <property type="component" value="Unassembled WGS sequence"/>
</dbReference>
<sequence length="454" mass="50682">MLTRRSLVAAAAMAALPLPAKAAADEDWAALAADVKREMAWAWSEYRKVAWGQDEVKPVSGTGQSFLIPGASVGLSIVEALDTLWLMGLDAQLEDGMRWIREKLRFDLDGDAQVFEATIRLVGGLLSGHLATGDKRLLELAHDLATRMMPCFDTPTGMPMRYVNLVTGKTRDPQSFPAEVGGGMAPEFVTLSRLTGEKRFGEAAINAMLALHAKRSKRNLVADRIDVQTGAWLSRRATVAPPTDSWFEYLWDTWRLTGDTRLRDAYRVETAAVLANCADRTTGDLWFANVDVETGARLNLRQSELSAFYPGLLSEGGDHAAGVAAMAGWEKAQARWPVLPEAFDPTDWSIRAASNALRPEVADGAFTLWLKDRSPRWRRLVRDHFRAMQKHNRAAHGFSGLTDVTTGAQDDACPGYWWSEQMKYYWLIFSDTKRFDYRDNYLSTEGNVLRGFRR</sequence>
<evidence type="ECO:0000313" key="7">
    <source>
        <dbReference type="Proteomes" id="UP000253918"/>
    </source>
</evidence>
<evidence type="ECO:0000256" key="4">
    <source>
        <dbReference type="ARBA" id="ARBA00023180"/>
    </source>
</evidence>
<dbReference type="InterPro" id="IPR001382">
    <property type="entry name" value="Glyco_hydro_47"/>
</dbReference>
<dbReference type="GO" id="GO:1904380">
    <property type="term" value="P:endoplasmic reticulum mannose trimming"/>
    <property type="evidence" value="ECO:0007669"/>
    <property type="project" value="InterPro"/>
</dbReference>
<feature type="chain" id="PRO_5017083442" evidence="5">
    <location>
        <begin position="23"/>
        <end position="454"/>
    </location>
</feature>
<dbReference type="Pfam" id="PF01532">
    <property type="entry name" value="Glyco_hydro_47"/>
    <property type="match status" value="1"/>
</dbReference>
<keyword evidence="5" id="KW-0732">Signal</keyword>
<evidence type="ECO:0000313" key="6">
    <source>
        <dbReference type="EMBL" id="RDE06878.1"/>
    </source>
</evidence>
<dbReference type="InterPro" id="IPR012341">
    <property type="entry name" value="6hp_glycosidase-like_sf"/>
</dbReference>
<evidence type="ECO:0000256" key="1">
    <source>
        <dbReference type="ARBA" id="ARBA00004240"/>
    </source>
</evidence>
<evidence type="ECO:0000256" key="5">
    <source>
        <dbReference type="SAM" id="SignalP"/>
    </source>
</evidence>
<comment type="caution">
    <text evidence="6">The sequence shown here is derived from an EMBL/GenBank/DDBJ whole genome shotgun (WGS) entry which is preliminary data.</text>
</comment>
<dbReference type="PANTHER" id="PTHR45679">
    <property type="entry name" value="ER DEGRADATION-ENHANCING ALPHA-MANNOSIDASE-LIKE PROTEIN 2"/>
    <property type="match status" value="1"/>
</dbReference>
<evidence type="ECO:0000256" key="3">
    <source>
        <dbReference type="ARBA" id="ARBA00022824"/>
    </source>
</evidence>
<dbReference type="SUPFAM" id="SSF48225">
    <property type="entry name" value="Seven-hairpin glycosidases"/>
    <property type="match status" value="1"/>
</dbReference>
<dbReference type="InterPro" id="IPR036026">
    <property type="entry name" value="Seven-hairpin_glycosidases"/>
</dbReference>
<dbReference type="GO" id="GO:0005975">
    <property type="term" value="P:carbohydrate metabolic process"/>
    <property type="evidence" value="ECO:0007669"/>
    <property type="project" value="InterPro"/>
</dbReference>
<dbReference type="AlphaFoldDB" id="A0A369VX15"/>
<dbReference type="Gene3D" id="1.50.10.10">
    <property type="match status" value="1"/>
</dbReference>
<dbReference type="GO" id="GO:0004571">
    <property type="term" value="F:mannosyl-oligosaccharide 1,2-alpha-mannosidase activity"/>
    <property type="evidence" value="ECO:0007669"/>
    <property type="project" value="InterPro"/>
</dbReference>
<comment type="subcellular location">
    <subcellularLocation>
        <location evidence="1">Endoplasmic reticulum</location>
    </subcellularLocation>
</comment>
<proteinExistence type="inferred from homology"/>
<dbReference type="GO" id="GO:0005509">
    <property type="term" value="F:calcium ion binding"/>
    <property type="evidence" value="ECO:0007669"/>
    <property type="project" value="InterPro"/>
</dbReference>
<dbReference type="InterPro" id="IPR044674">
    <property type="entry name" value="EDEM1/2/3"/>
</dbReference>
<dbReference type="PRINTS" id="PR00747">
    <property type="entry name" value="GLYHDRLASE47"/>
</dbReference>
<keyword evidence="3" id="KW-0256">Endoplasmic reticulum</keyword>
<organism evidence="6 7">
    <name type="scientific">Sphingomonas aracearum</name>
    <dbReference type="NCBI Taxonomy" id="2283317"/>
    <lineage>
        <taxon>Bacteria</taxon>
        <taxon>Pseudomonadati</taxon>
        <taxon>Pseudomonadota</taxon>
        <taxon>Alphaproteobacteria</taxon>
        <taxon>Sphingomonadales</taxon>
        <taxon>Sphingomonadaceae</taxon>
        <taxon>Sphingomonas</taxon>
    </lineage>
</organism>
<gene>
    <name evidence="6" type="ORF">DVW87_04175</name>
</gene>
<dbReference type="GO" id="GO:0016020">
    <property type="term" value="C:membrane"/>
    <property type="evidence" value="ECO:0007669"/>
    <property type="project" value="InterPro"/>
</dbReference>
<evidence type="ECO:0000256" key="2">
    <source>
        <dbReference type="ARBA" id="ARBA00007658"/>
    </source>
</evidence>
<protein>
    <submittedName>
        <fullName evidence="6">Alpha-mannosidase</fullName>
    </submittedName>
</protein>